<feature type="binding site" evidence="7">
    <location>
        <position position="171"/>
    </location>
    <ligand>
        <name>Mg(2+)</name>
        <dbReference type="ChEBI" id="CHEBI:18420"/>
    </ligand>
</feature>
<evidence type="ECO:0000313" key="9">
    <source>
        <dbReference type="EMBL" id="QGU01778.1"/>
    </source>
</evidence>
<feature type="transmembrane region" description="Helical" evidence="8">
    <location>
        <begin position="13"/>
        <end position="35"/>
    </location>
</feature>
<feature type="transmembrane region" description="Helical" evidence="8">
    <location>
        <begin position="238"/>
        <end position="258"/>
    </location>
</feature>
<evidence type="ECO:0000256" key="7">
    <source>
        <dbReference type="PIRSR" id="PIRSR600715-1"/>
    </source>
</evidence>
<dbReference type="PANTHER" id="PTHR22926">
    <property type="entry name" value="PHOSPHO-N-ACETYLMURAMOYL-PENTAPEPTIDE-TRANSFERASE"/>
    <property type="match status" value="1"/>
</dbReference>
<keyword evidence="7" id="KW-0479">Metal-binding</keyword>
<gene>
    <name evidence="9" type="primary">wecA</name>
    <name evidence="9" type="ORF">CKALI_04500</name>
</gene>
<feature type="binding site" evidence="7">
    <location>
        <position position="239"/>
    </location>
    <ligand>
        <name>Mg(2+)</name>
        <dbReference type="ChEBI" id="CHEBI:18420"/>
    </ligand>
</feature>
<accession>A0A6B8W2A9</accession>
<dbReference type="InterPro" id="IPR000715">
    <property type="entry name" value="Glycosyl_transferase_4"/>
</dbReference>
<evidence type="ECO:0000256" key="1">
    <source>
        <dbReference type="ARBA" id="ARBA00004651"/>
    </source>
</evidence>
<feature type="transmembrane region" description="Helical" evidence="8">
    <location>
        <begin position="93"/>
        <end position="110"/>
    </location>
</feature>
<keyword evidence="5 8" id="KW-1133">Transmembrane helix</keyword>
<feature type="transmembrane region" description="Helical" evidence="8">
    <location>
        <begin position="206"/>
        <end position="226"/>
    </location>
</feature>
<comment type="subcellular location">
    <subcellularLocation>
        <location evidence="1">Cell membrane</location>
        <topology evidence="1">Multi-pass membrane protein</topology>
    </subcellularLocation>
</comment>
<dbReference type="EC" id="2.7.8.35" evidence="9"/>
<dbReference type="Pfam" id="PF00953">
    <property type="entry name" value="Glycos_transf_4"/>
    <property type="match status" value="1"/>
</dbReference>
<keyword evidence="10" id="KW-1185">Reference proteome</keyword>
<feature type="transmembrane region" description="Helical" evidence="8">
    <location>
        <begin position="270"/>
        <end position="296"/>
    </location>
</feature>
<dbReference type="AlphaFoldDB" id="A0A6B8W2A9"/>
<evidence type="ECO:0000256" key="8">
    <source>
        <dbReference type="SAM" id="Phobius"/>
    </source>
</evidence>
<evidence type="ECO:0000256" key="3">
    <source>
        <dbReference type="ARBA" id="ARBA00022679"/>
    </source>
</evidence>
<dbReference type="EMBL" id="CP046452">
    <property type="protein sequence ID" value="QGU01778.1"/>
    <property type="molecule type" value="Genomic_DNA"/>
</dbReference>
<reference evidence="10" key="1">
    <citation type="submission" date="2019-11" db="EMBL/GenBank/DDBJ databases">
        <title>Complete genome sequence of Corynebacterium kalinowskii 1959, a novel Corynebacterium species isolated from soil of a small paddock in Vilsendorf, Germany.</title>
        <authorList>
            <person name="Schaffert L."/>
            <person name="Ruwe M."/>
            <person name="Milse J."/>
            <person name="Hanuschka K."/>
            <person name="Ortseifen V."/>
            <person name="Droste J."/>
            <person name="Brandt D."/>
            <person name="Schlueter L."/>
            <person name="Kutter Y."/>
            <person name="Vinke S."/>
            <person name="Viehoefer P."/>
            <person name="Jacob L."/>
            <person name="Luebke N.-C."/>
            <person name="Schulte-Berndt E."/>
            <person name="Hain C."/>
            <person name="Linder M."/>
            <person name="Schmidt P."/>
            <person name="Wollenschlaeger L."/>
            <person name="Luttermann T."/>
            <person name="Thieme E."/>
            <person name="Hassa J."/>
            <person name="Haak M."/>
            <person name="Wittchen M."/>
            <person name="Mentz A."/>
            <person name="Persicke M."/>
            <person name="Busche T."/>
            <person name="Ruckert C."/>
        </authorList>
    </citation>
    <scope>NUCLEOTIDE SEQUENCE [LARGE SCALE GENOMIC DNA]</scope>
    <source>
        <strain evidence="10">1959</strain>
    </source>
</reference>
<keyword evidence="2" id="KW-1003">Cell membrane</keyword>
<evidence type="ECO:0000256" key="4">
    <source>
        <dbReference type="ARBA" id="ARBA00022692"/>
    </source>
</evidence>
<dbReference type="Proteomes" id="UP000427071">
    <property type="component" value="Chromosome"/>
</dbReference>
<keyword evidence="6 8" id="KW-0472">Membrane</keyword>
<proteinExistence type="predicted"/>
<dbReference type="KEGG" id="ckw:CKALI_04500"/>
<keyword evidence="3 9" id="KW-0808">Transferase</keyword>
<protein>
    <submittedName>
        <fullName evidence="9">Decaprenyl-phosphate N-acetylglucosaminephosphotransferase</fullName>
        <ecNumber evidence="9">2.7.8.35</ecNumber>
    </submittedName>
</protein>
<dbReference type="GO" id="GO:0009103">
    <property type="term" value="P:lipopolysaccharide biosynthetic process"/>
    <property type="evidence" value="ECO:0007669"/>
    <property type="project" value="TreeGrafter"/>
</dbReference>
<feature type="transmembrane region" description="Helical" evidence="8">
    <location>
        <begin position="180"/>
        <end position="200"/>
    </location>
</feature>
<dbReference type="CDD" id="cd06853">
    <property type="entry name" value="GT_WecA_like"/>
    <property type="match status" value="1"/>
</dbReference>
<dbReference type="GO" id="GO:0046872">
    <property type="term" value="F:metal ion binding"/>
    <property type="evidence" value="ECO:0007669"/>
    <property type="project" value="UniProtKB-KW"/>
</dbReference>
<sequence length="378" mass="39834">MGTGAVGVPLREIALVIVVAAAVTFLTTGIIRYIMVRFGKLSEIRERDVHTVPKPRLGGVAMFSGFLSAVYLAGQLPALTRGFKPVTPEMDAVVWAGFIIVLVGVLDDIFELDAVTKLFGQLAGAVVMSLLGLSWTLLYLPVDGGTTLVLDQVQSTVLTTVFTVMLINAINFVDGLDGLAAGLGMIAALAILAFSLTVLYDQGGTVSAYPPAIIAAALVGMCFGFLPHNFEPARIFMGDSGSMLIGLMLAAAATSASGKINMSLYGAADIVAVMSPIIVVVAAVFVPTLDLVMAIVRRLSKGQSPFTADKMHLHHRLLALGHSHRHVVLVLYGWVTVVAFGAVGFTVFPARVALIGIGIGIALAIVWTVIPLRRSRVR</sequence>
<evidence type="ECO:0000256" key="6">
    <source>
        <dbReference type="ARBA" id="ARBA00023136"/>
    </source>
</evidence>
<dbReference type="GO" id="GO:0005886">
    <property type="term" value="C:plasma membrane"/>
    <property type="evidence" value="ECO:0007669"/>
    <property type="project" value="UniProtKB-SubCell"/>
</dbReference>
<feature type="transmembrane region" description="Helical" evidence="8">
    <location>
        <begin position="153"/>
        <end position="173"/>
    </location>
</feature>
<feature type="transmembrane region" description="Helical" evidence="8">
    <location>
        <begin position="353"/>
        <end position="372"/>
    </location>
</feature>
<feature type="transmembrane region" description="Helical" evidence="8">
    <location>
        <begin position="56"/>
        <end position="73"/>
    </location>
</feature>
<name>A0A6B8W2A9_9CORY</name>
<comment type="cofactor">
    <cofactor evidence="7">
        <name>Mg(2+)</name>
        <dbReference type="ChEBI" id="CHEBI:18420"/>
    </cofactor>
</comment>
<feature type="transmembrane region" description="Helical" evidence="8">
    <location>
        <begin position="122"/>
        <end position="141"/>
    </location>
</feature>
<dbReference type="RefSeq" id="WP_156192148.1">
    <property type="nucleotide sequence ID" value="NZ_CP046452.1"/>
</dbReference>
<evidence type="ECO:0000256" key="2">
    <source>
        <dbReference type="ARBA" id="ARBA00022475"/>
    </source>
</evidence>
<dbReference type="GO" id="GO:0016780">
    <property type="term" value="F:phosphotransferase activity, for other substituted phosphate groups"/>
    <property type="evidence" value="ECO:0007669"/>
    <property type="project" value="InterPro"/>
</dbReference>
<dbReference type="GO" id="GO:0071555">
    <property type="term" value="P:cell wall organization"/>
    <property type="evidence" value="ECO:0007669"/>
    <property type="project" value="TreeGrafter"/>
</dbReference>
<dbReference type="PANTHER" id="PTHR22926:SF3">
    <property type="entry name" value="UNDECAPRENYL-PHOSPHATE ALPHA-N-ACETYLGLUCOSAMINYL 1-PHOSPHATE TRANSFERASE"/>
    <property type="match status" value="1"/>
</dbReference>
<organism evidence="9 10">
    <name type="scientific">Corynebacterium kalinowskii</name>
    <dbReference type="NCBI Taxonomy" id="2675216"/>
    <lineage>
        <taxon>Bacteria</taxon>
        <taxon>Bacillati</taxon>
        <taxon>Actinomycetota</taxon>
        <taxon>Actinomycetes</taxon>
        <taxon>Mycobacteriales</taxon>
        <taxon>Corynebacteriaceae</taxon>
        <taxon>Corynebacterium</taxon>
    </lineage>
</organism>
<evidence type="ECO:0000256" key="5">
    <source>
        <dbReference type="ARBA" id="ARBA00022989"/>
    </source>
</evidence>
<dbReference type="GO" id="GO:0044038">
    <property type="term" value="P:cell wall macromolecule biosynthetic process"/>
    <property type="evidence" value="ECO:0007669"/>
    <property type="project" value="TreeGrafter"/>
</dbReference>
<evidence type="ECO:0000313" key="10">
    <source>
        <dbReference type="Proteomes" id="UP000427071"/>
    </source>
</evidence>
<feature type="transmembrane region" description="Helical" evidence="8">
    <location>
        <begin position="326"/>
        <end position="347"/>
    </location>
</feature>
<keyword evidence="4 8" id="KW-0812">Transmembrane</keyword>
<keyword evidence="7" id="KW-0460">Magnesium</keyword>